<dbReference type="InterPro" id="IPR058792">
    <property type="entry name" value="Beta-barrel_RND_2"/>
</dbReference>
<comment type="caution">
    <text evidence="6">The sequence shown here is derived from an EMBL/GenBank/DDBJ whole genome shotgun (WGS) entry which is preliminary data.</text>
</comment>
<evidence type="ECO:0000259" key="4">
    <source>
        <dbReference type="Pfam" id="PF25917"/>
    </source>
</evidence>
<evidence type="ECO:0000256" key="2">
    <source>
        <dbReference type="SAM" id="MobiDB-lite"/>
    </source>
</evidence>
<evidence type="ECO:0000259" key="5">
    <source>
        <dbReference type="Pfam" id="PF25954"/>
    </source>
</evidence>
<feature type="compositionally biased region" description="Gly residues" evidence="2">
    <location>
        <begin position="339"/>
        <end position="373"/>
    </location>
</feature>
<evidence type="ECO:0000256" key="3">
    <source>
        <dbReference type="SAM" id="Phobius"/>
    </source>
</evidence>
<evidence type="ECO:0000313" key="6">
    <source>
        <dbReference type="EMBL" id="MDQ0464175.1"/>
    </source>
</evidence>
<feature type="region of interest" description="Disordered" evidence="2">
    <location>
        <begin position="329"/>
        <end position="374"/>
    </location>
</feature>
<dbReference type="Proteomes" id="UP001228905">
    <property type="component" value="Unassembled WGS sequence"/>
</dbReference>
<dbReference type="Gene3D" id="2.40.50.100">
    <property type="match status" value="1"/>
</dbReference>
<keyword evidence="7" id="KW-1185">Reference proteome</keyword>
<name>A0ABU0IRY6_9CAUL</name>
<dbReference type="RefSeq" id="WP_307348622.1">
    <property type="nucleotide sequence ID" value="NZ_JAUSVS010000002.1"/>
</dbReference>
<feature type="domain" description="Multidrug resistance protein MdtA-like barrel-sandwich hybrid" evidence="4">
    <location>
        <begin position="72"/>
        <end position="224"/>
    </location>
</feature>
<dbReference type="NCBIfam" id="TIGR01730">
    <property type="entry name" value="RND_mfp"/>
    <property type="match status" value="1"/>
</dbReference>
<comment type="similarity">
    <text evidence="1">Belongs to the membrane fusion protein (MFP) (TC 8.A.1) family.</text>
</comment>
<dbReference type="Pfam" id="PF25917">
    <property type="entry name" value="BSH_RND"/>
    <property type="match status" value="1"/>
</dbReference>
<dbReference type="EMBL" id="JAUSVS010000002">
    <property type="protein sequence ID" value="MDQ0464175.1"/>
    <property type="molecule type" value="Genomic_DNA"/>
</dbReference>
<dbReference type="Pfam" id="PF25954">
    <property type="entry name" value="Beta-barrel_RND_2"/>
    <property type="match status" value="1"/>
</dbReference>
<sequence length="522" mass="54299">MSLTAKPTRRKSRLPSSLAMAAIGLAVLVVAFIGWQVLKPKPLKDPYRTEAVAMGDVTKSVSASGSLQALVTVQVGSQISGQITKVLVDFNDQVSKGQVMAILDPQTYVSRANQGRAQVQAGNASLAQAQAQAAVAKANYDRTRMLFDKGIAAKAALDTDLASWKVALAGVKAAQANIAQSKAALASTEVDLGRTTIVAPIAGVVVDRQIEPGQTVAASLQAPVLFQIAQDLTQLEVKINVDEADIGQVREGQTVKFTVDAFPDDSFTGVVTQVRKQPETQSNVVAYIVIARAENPGGKLLPGMTANADIVIDERKNVLKVPVAALRWTPPDKTTTPRGMGGGPGGPPGGGGGGQGFGGRPGRGQGGGGGGMGMRLIEQLDLDAGQQAKAKVIFDQARQNVMAAGYSDPQARRAAMRTAMQAAFAKLEPILKPDQKTKLVALRAQMAAQGGQRRGGMTPGVVWVLKDGKPTPIQVMVGASDGSYSEIRGNIPVGSQVITGGGPKPKVKARSPMAGPGVRVRM</sequence>
<proteinExistence type="inferred from homology"/>
<dbReference type="InterPro" id="IPR058625">
    <property type="entry name" value="MdtA-like_BSH"/>
</dbReference>
<dbReference type="PANTHER" id="PTHR30469">
    <property type="entry name" value="MULTIDRUG RESISTANCE PROTEIN MDTA"/>
    <property type="match status" value="1"/>
</dbReference>
<evidence type="ECO:0000256" key="1">
    <source>
        <dbReference type="ARBA" id="ARBA00009477"/>
    </source>
</evidence>
<feature type="region of interest" description="Disordered" evidence="2">
    <location>
        <begin position="499"/>
        <end position="522"/>
    </location>
</feature>
<dbReference type="PANTHER" id="PTHR30469:SF33">
    <property type="entry name" value="SLR1207 PROTEIN"/>
    <property type="match status" value="1"/>
</dbReference>
<dbReference type="Gene3D" id="2.40.30.170">
    <property type="match status" value="1"/>
</dbReference>
<evidence type="ECO:0000313" key="7">
    <source>
        <dbReference type="Proteomes" id="UP001228905"/>
    </source>
</evidence>
<reference evidence="6 7" key="1">
    <citation type="submission" date="2023-07" db="EMBL/GenBank/DDBJ databases">
        <title>Genomic Encyclopedia of Type Strains, Phase IV (KMG-IV): sequencing the most valuable type-strain genomes for metagenomic binning, comparative biology and taxonomic classification.</title>
        <authorList>
            <person name="Goeker M."/>
        </authorList>
    </citation>
    <scope>NUCLEOTIDE SEQUENCE [LARGE SCALE GENOMIC DNA]</scope>
    <source>
        <strain evidence="6 7">DSM 18695</strain>
    </source>
</reference>
<feature type="domain" description="CusB-like beta-barrel" evidence="5">
    <location>
        <begin position="237"/>
        <end position="309"/>
    </location>
</feature>
<feature type="transmembrane region" description="Helical" evidence="3">
    <location>
        <begin position="18"/>
        <end position="38"/>
    </location>
</feature>
<keyword evidence="3" id="KW-0472">Membrane</keyword>
<keyword evidence="3" id="KW-0812">Transmembrane</keyword>
<gene>
    <name evidence="6" type="ORF">QO010_001946</name>
</gene>
<organism evidence="6 7">
    <name type="scientific">Caulobacter ginsengisoli</name>
    <dbReference type="NCBI Taxonomy" id="400775"/>
    <lineage>
        <taxon>Bacteria</taxon>
        <taxon>Pseudomonadati</taxon>
        <taxon>Pseudomonadota</taxon>
        <taxon>Alphaproteobacteria</taxon>
        <taxon>Caulobacterales</taxon>
        <taxon>Caulobacteraceae</taxon>
        <taxon>Caulobacter</taxon>
    </lineage>
</organism>
<accession>A0ABU0IRY6</accession>
<dbReference type="InterPro" id="IPR006143">
    <property type="entry name" value="RND_pump_MFP"/>
</dbReference>
<keyword evidence="3" id="KW-1133">Transmembrane helix</keyword>
<dbReference type="SUPFAM" id="SSF111369">
    <property type="entry name" value="HlyD-like secretion proteins"/>
    <property type="match status" value="1"/>
</dbReference>
<protein>
    <submittedName>
        <fullName evidence="6">HlyD family secretion protein</fullName>
    </submittedName>
</protein>
<dbReference type="Gene3D" id="1.10.287.470">
    <property type="entry name" value="Helix hairpin bin"/>
    <property type="match status" value="1"/>
</dbReference>